<dbReference type="InterPro" id="IPR052907">
    <property type="entry name" value="Beta-lactamase/esterase"/>
</dbReference>
<proteinExistence type="predicted"/>
<dbReference type="InterPro" id="IPR012338">
    <property type="entry name" value="Beta-lactam/transpept-like"/>
</dbReference>
<evidence type="ECO:0000259" key="1">
    <source>
        <dbReference type="Pfam" id="PF00144"/>
    </source>
</evidence>
<dbReference type="EMBL" id="CAEZUZ010000032">
    <property type="protein sequence ID" value="CAB4611604.1"/>
    <property type="molecule type" value="Genomic_DNA"/>
</dbReference>
<organism evidence="3">
    <name type="scientific">freshwater metagenome</name>
    <dbReference type="NCBI Taxonomy" id="449393"/>
    <lineage>
        <taxon>unclassified sequences</taxon>
        <taxon>metagenomes</taxon>
        <taxon>ecological metagenomes</taxon>
    </lineage>
</organism>
<dbReference type="SUPFAM" id="SSF56601">
    <property type="entry name" value="beta-lactamase/transpeptidase-like"/>
    <property type="match status" value="1"/>
</dbReference>
<dbReference type="AlphaFoldDB" id="A0A6J6HKQ1"/>
<name>A0A6J6HKQ1_9ZZZZ</name>
<evidence type="ECO:0000313" key="3">
    <source>
        <dbReference type="EMBL" id="CAB4611604.1"/>
    </source>
</evidence>
<dbReference type="Pfam" id="PF00144">
    <property type="entry name" value="Beta-lactamase"/>
    <property type="match status" value="1"/>
</dbReference>
<protein>
    <submittedName>
        <fullName evidence="3">Unannotated protein</fullName>
    </submittedName>
</protein>
<accession>A0A6J6HKQ1</accession>
<dbReference type="PANTHER" id="PTHR43319">
    <property type="entry name" value="BETA-LACTAMASE-RELATED"/>
    <property type="match status" value="1"/>
</dbReference>
<reference evidence="3" key="1">
    <citation type="submission" date="2020-05" db="EMBL/GenBank/DDBJ databases">
        <authorList>
            <person name="Chiriac C."/>
            <person name="Salcher M."/>
            <person name="Ghai R."/>
            <person name="Kavagutti S V."/>
        </authorList>
    </citation>
    <scope>NUCLEOTIDE SEQUENCE</scope>
</reference>
<feature type="domain" description="Beta-lactamase-related" evidence="1">
    <location>
        <begin position="34"/>
        <end position="386"/>
    </location>
</feature>
<dbReference type="PANTHER" id="PTHR43319:SF3">
    <property type="entry name" value="BETA-LACTAMASE-RELATED DOMAIN-CONTAINING PROTEIN"/>
    <property type="match status" value="1"/>
</dbReference>
<evidence type="ECO:0000313" key="2">
    <source>
        <dbReference type="EMBL" id="CAB4595634.1"/>
    </source>
</evidence>
<gene>
    <name evidence="2" type="ORF">UFOPK1808_00422</name>
    <name evidence="3" type="ORF">UFOPK1889_00323</name>
</gene>
<sequence>MRNPHFGEVLALTSDHFVDGFTAPGFSGVREAFVNNFVEHNEIGGACTVSVRGEVVVDLWGGYASLDHTRMWTPETLVNAFSVGKGITALIAAILVDQGALSYQTRVSDVWPKFVGGGKEDLLFEDLLGHRTGLPTFHDTLPALSMYDWSYMCDALAREKPWWKPGTNHGYHVNTYGFLVGEVIRRATNSSVGQHIHKMLHSPLQADMFLGVPESEHGRIAEFEWPTNAIPTVDTAGFSDEQLLAYNTYNNPEGTSGGGTVNTTEWRLAEIPSTNLHASSRGIERVYRELTNSGGTLLSAHGLNESLVEMSNGPDVVLGRNSRFGRGFQIPLPERGFGPHPEAFGHFGAGGSVGFSDPRSGVAFGYVMNQMGPRWQNPRNRALIDAVYSSLS</sequence>
<dbReference type="InterPro" id="IPR001466">
    <property type="entry name" value="Beta-lactam-related"/>
</dbReference>
<dbReference type="Gene3D" id="3.40.710.10">
    <property type="entry name" value="DD-peptidase/beta-lactamase superfamily"/>
    <property type="match status" value="1"/>
</dbReference>
<dbReference type="EMBL" id="CAEZUL010000031">
    <property type="protein sequence ID" value="CAB4595634.1"/>
    <property type="molecule type" value="Genomic_DNA"/>
</dbReference>